<proteinExistence type="predicted"/>
<reference evidence="3" key="1">
    <citation type="journal article" date="2016" name="Nat. Genet.">
        <title>A high-quality carrot genome assembly provides new insights into carotenoid accumulation and asterid genome evolution.</title>
        <authorList>
            <person name="Iorizzo M."/>
            <person name="Ellison S."/>
            <person name="Senalik D."/>
            <person name="Zeng P."/>
            <person name="Satapoomin P."/>
            <person name="Huang J."/>
            <person name="Bowman M."/>
            <person name="Iovene M."/>
            <person name="Sanseverino W."/>
            <person name="Cavagnaro P."/>
            <person name="Yildiz M."/>
            <person name="Macko-Podgorni A."/>
            <person name="Moranska E."/>
            <person name="Grzebelus E."/>
            <person name="Grzebelus D."/>
            <person name="Ashrafi H."/>
            <person name="Zheng Z."/>
            <person name="Cheng S."/>
            <person name="Spooner D."/>
            <person name="Van Deynze A."/>
            <person name="Simon P."/>
        </authorList>
    </citation>
    <scope>NUCLEOTIDE SEQUENCE</scope>
    <source>
        <tissue evidence="3">Leaf</tissue>
    </source>
</reference>
<keyword evidence="2" id="KW-0812">Transmembrane</keyword>
<keyword evidence="2" id="KW-0472">Membrane</keyword>
<feature type="transmembrane region" description="Helical" evidence="2">
    <location>
        <begin position="134"/>
        <end position="150"/>
    </location>
</feature>
<reference evidence="3" key="2">
    <citation type="submission" date="2022-03" db="EMBL/GenBank/DDBJ databases">
        <title>Draft title - Genomic analysis of global carrot germplasm unveils the trajectory of domestication and the origin of high carotenoid orange carrot.</title>
        <authorList>
            <person name="Iorizzo M."/>
            <person name="Ellison S."/>
            <person name="Senalik D."/>
            <person name="Macko-Podgorni A."/>
            <person name="Grzebelus D."/>
            <person name="Bostan H."/>
            <person name="Rolling W."/>
            <person name="Curaba J."/>
            <person name="Simon P."/>
        </authorList>
    </citation>
    <scope>NUCLEOTIDE SEQUENCE</scope>
    <source>
        <tissue evidence="3">Leaf</tissue>
    </source>
</reference>
<dbReference type="OMA" id="RECRLYG"/>
<dbReference type="PANTHER" id="PTHR34967">
    <property type="entry name" value="OS02G0257200 PROTEIN"/>
    <property type="match status" value="1"/>
</dbReference>
<feature type="transmembrane region" description="Helical" evidence="2">
    <location>
        <begin position="97"/>
        <end position="119"/>
    </location>
</feature>
<evidence type="ECO:0000256" key="2">
    <source>
        <dbReference type="SAM" id="Phobius"/>
    </source>
</evidence>
<organism evidence="3 4">
    <name type="scientific">Daucus carota subsp. sativus</name>
    <name type="common">Carrot</name>
    <dbReference type="NCBI Taxonomy" id="79200"/>
    <lineage>
        <taxon>Eukaryota</taxon>
        <taxon>Viridiplantae</taxon>
        <taxon>Streptophyta</taxon>
        <taxon>Embryophyta</taxon>
        <taxon>Tracheophyta</taxon>
        <taxon>Spermatophyta</taxon>
        <taxon>Magnoliopsida</taxon>
        <taxon>eudicotyledons</taxon>
        <taxon>Gunneridae</taxon>
        <taxon>Pentapetalae</taxon>
        <taxon>asterids</taxon>
        <taxon>campanulids</taxon>
        <taxon>Apiales</taxon>
        <taxon>Apiaceae</taxon>
        <taxon>Apioideae</taxon>
        <taxon>Scandiceae</taxon>
        <taxon>Daucinae</taxon>
        <taxon>Daucus</taxon>
        <taxon>Daucus sect. Daucus</taxon>
    </lineage>
</organism>
<dbReference type="OrthoDB" id="1689175at2759"/>
<evidence type="ECO:0000313" key="3">
    <source>
        <dbReference type="EMBL" id="WOH06691.1"/>
    </source>
</evidence>
<feature type="transmembrane region" description="Helical" evidence="2">
    <location>
        <begin position="27"/>
        <end position="47"/>
    </location>
</feature>
<dbReference type="Gramene" id="KZM92329">
    <property type="protein sequence ID" value="KZM92329"/>
    <property type="gene ID" value="DCAR_020306"/>
</dbReference>
<evidence type="ECO:0000313" key="4">
    <source>
        <dbReference type="Proteomes" id="UP000077755"/>
    </source>
</evidence>
<name>A0A161YGX4_DAUCS</name>
<evidence type="ECO:0000256" key="1">
    <source>
        <dbReference type="SAM" id="MobiDB-lite"/>
    </source>
</evidence>
<feature type="transmembrane region" description="Helical" evidence="2">
    <location>
        <begin position="208"/>
        <end position="231"/>
    </location>
</feature>
<feature type="transmembrane region" description="Helical" evidence="2">
    <location>
        <begin position="53"/>
        <end position="76"/>
    </location>
</feature>
<feature type="region of interest" description="Disordered" evidence="1">
    <location>
        <begin position="273"/>
        <end position="296"/>
    </location>
</feature>
<keyword evidence="2" id="KW-1133">Transmembrane helix</keyword>
<dbReference type="KEGG" id="dcr:108226983"/>
<accession>A0A161YGX4</accession>
<sequence length="296" mass="33187">MVKLASARESRMYGPVRTRNRSEYMNAGLYVFATVMLLGGFVAQFSMERRSGLVVILIGLGFIILVNVHDLVAHLAGIDYRLFSLMEHDLQLGLVEFAVPVVQSIGTLLSFLAILFIFIQEEMGYGYYKWEKHAVNMLIAGAALWLLGSVHNSCQIYERADAHVQVLQESVHIPFLLGSLLFLVGSVLNCQEQAGMFHHGLDLLSGTLIWLGICGSFLFFVGGLANVIKVFKMQQVDGLRLEKLRRGAQERLADEREARVPLILEEQGRRKRNNVEVQHTTTPNPTPYRDVLVGQT</sequence>
<dbReference type="PANTHER" id="PTHR34967:SF1">
    <property type="entry name" value="OS02G0257200 PROTEIN"/>
    <property type="match status" value="1"/>
</dbReference>
<gene>
    <name evidence="3" type="ORF">DCAR_0626119</name>
</gene>
<keyword evidence="4" id="KW-1185">Reference proteome</keyword>
<dbReference type="AlphaFoldDB" id="A0A161YGX4"/>
<protein>
    <submittedName>
        <fullName evidence="3">Uncharacterized protein</fullName>
    </submittedName>
</protein>
<feature type="transmembrane region" description="Helical" evidence="2">
    <location>
        <begin position="171"/>
        <end position="188"/>
    </location>
</feature>
<dbReference type="Proteomes" id="UP000077755">
    <property type="component" value="Chromosome 6"/>
</dbReference>
<dbReference type="EMBL" id="CP093348">
    <property type="protein sequence ID" value="WOH06691.1"/>
    <property type="molecule type" value="Genomic_DNA"/>
</dbReference>